<gene>
    <name evidence="1" type="ORF">PARMNEM_LOCUS3811</name>
</gene>
<dbReference type="SUPFAM" id="SSF48452">
    <property type="entry name" value="TPR-like"/>
    <property type="match status" value="1"/>
</dbReference>
<proteinExistence type="predicted"/>
<reference evidence="1 2" key="1">
    <citation type="submission" date="2023-11" db="EMBL/GenBank/DDBJ databases">
        <authorList>
            <person name="Hedman E."/>
            <person name="Englund M."/>
            <person name="Stromberg M."/>
            <person name="Nyberg Akerstrom W."/>
            <person name="Nylinder S."/>
            <person name="Jareborg N."/>
            <person name="Kallberg Y."/>
            <person name="Kronander E."/>
        </authorList>
    </citation>
    <scope>NUCLEOTIDE SEQUENCE [LARGE SCALE GENOMIC DNA]</scope>
</reference>
<keyword evidence="2" id="KW-1185">Reference proteome</keyword>
<comment type="caution">
    <text evidence="1">The sequence shown here is derived from an EMBL/GenBank/DDBJ whole genome shotgun (WGS) entry which is preliminary data.</text>
</comment>
<dbReference type="InterPro" id="IPR011990">
    <property type="entry name" value="TPR-like_helical_dom_sf"/>
</dbReference>
<accession>A0AAV1KGR1</accession>
<name>A0AAV1KGR1_9NEOP</name>
<dbReference type="EMBL" id="CAVLGL010000035">
    <property type="protein sequence ID" value="CAK1582253.1"/>
    <property type="molecule type" value="Genomic_DNA"/>
</dbReference>
<dbReference type="Proteomes" id="UP001314205">
    <property type="component" value="Unassembled WGS sequence"/>
</dbReference>
<evidence type="ECO:0000313" key="1">
    <source>
        <dbReference type="EMBL" id="CAK1582253.1"/>
    </source>
</evidence>
<dbReference type="AlphaFoldDB" id="A0AAV1KGR1"/>
<dbReference type="Gene3D" id="1.25.40.10">
    <property type="entry name" value="Tetratricopeptide repeat domain"/>
    <property type="match status" value="1"/>
</dbReference>
<evidence type="ECO:0000313" key="2">
    <source>
        <dbReference type="Proteomes" id="UP001314205"/>
    </source>
</evidence>
<organism evidence="1 2">
    <name type="scientific">Parnassius mnemosyne</name>
    <name type="common">clouded apollo</name>
    <dbReference type="NCBI Taxonomy" id="213953"/>
    <lineage>
        <taxon>Eukaryota</taxon>
        <taxon>Metazoa</taxon>
        <taxon>Ecdysozoa</taxon>
        <taxon>Arthropoda</taxon>
        <taxon>Hexapoda</taxon>
        <taxon>Insecta</taxon>
        <taxon>Pterygota</taxon>
        <taxon>Neoptera</taxon>
        <taxon>Endopterygota</taxon>
        <taxon>Lepidoptera</taxon>
        <taxon>Glossata</taxon>
        <taxon>Ditrysia</taxon>
        <taxon>Papilionoidea</taxon>
        <taxon>Papilionidae</taxon>
        <taxon>Parnassiinae</taxon>
        <taxon>Parnassini</taxon>
        <taxon>Parnassius</taxon>
        <taxon>Driopa</taxon>
    </lineage>
</organism>
<sequence>MTMGSNHIEDFQDENECPRLVYLSLTLKGEKPGPGEWDFVTVFNNQVLLEEKWQNDIIINDFVLPLNLKEEINQMMVADRPLVFLLRNRGGKAVKETDPMIHSDNRVGGNVDLFPLVLGEKEISVAVPLVVINSGLITDCKVEVFARCRGSSESKKIPLMLTIISAHCLPNIKEGTVFISGISLNNIHSPTAINFGMSQSTLSASKIVWATASNAGQAANTVFSVPNDDKYVPQDLSVENSDSCNSVYWNAMRRVLVEPTCLQNRLNSTFVFELAGVPKSGKIEVRGRYMSFVDAGVLLQPGQSGVTICAKLLFFKVENLPENSSAILELPPNSARVSARENSFIIDEHGHDAYIVVRFDLIDPLVPNTKTTTLFDHIGFSPPADIQTTNDDLELIIPSCEPSLDKNCISKEGGALAVHKELSNLSYKNTVQMNKSIKRTAANSLLMRVRSIIKQFPPEKSSEIDYQDTITSQHSAIRRAVTASFAPSPPKSRISTRFAAARCRLAGDTRISTHHIETNLQISPKQPRVLLSKVLRCLEERTDSEAYSYLVEALKVHPSNRYLLWIYGGMQFDKGPNENEAAVAALHIAVNGDSSDGTTKAIGWAALHALHHFNNNMYAAFVAAKNMRKSYDLPREWRKCLKRWIDSSGEEETFWVPDVIDTQNPLLITAAFFLCLRCFKFSERIIQCVEEGCVQRGTSSNHNKKPQPGIYYLRIASLILRRHLDEALKMAEKGLKLLGPCAILSQIRAICLAFARGWDGVCEGAFIEADNAGAEPCPALLLRAALGGLKTNLETSLQRAARAHKIAPSAPSALIIGKIYLKMGEEQLAERWAAVAVKTEPLLSDGWAFLAILAMYKRDVDKARALLRTAKQVGPLSPEIVAELERVKKVVNVEGLPEVIAKDLCLCEYC</sequence>
<protein>
    <submittedName>
        <fullName evidence="1">Uncharacterized protein</fullName>
    </submittedName>
</protein>